<dbReference type="Pfam" id="PF15902">
    <property type="entry name" value="Sortilin-Vps10"/>
    <property type="match status" value="1"/>
</dbReference>
<dbReference type="KEGG" id="ddo:I597_2106"/>
<reference evidence="4 5" key="1">
    <citation type="submission" date="2014-10" db="EMBL/GenBank/DDBJ databases">
        <title>Draft genome sequence of the proteorhodopsin-containing marine bacterium Dokdonia donghaensis.</title>
        <authorList>
            <person name="Gomez-Consarnau L."/>
            <person name="Gonzalez J.M."/>
            <person name="Riedel T."/>
            <person name="Jaenicke S."/>
            <person name="Wagner-Doebler I."/>
            <person name="Fuhrman J.A."/>
        </authorList>
    </citation>
    <scope>NUCLEOTIDE SEQUENCE [LARGE SCALE GENOMIC DNA]</scope>
    <source>
        <strain evidence="4 5">DSW-1</strain>
    </source>
</reference>
<organism evidence="4 5">
    <name type="scientific">Dokdonia donghaensis DSW-1</name>
    <dbReference type="NCBI Taxonomy" id="1300343"/>
    <lineage>
        <taxon>Bacteria</taxon>
        <taxon>Pseudomonadati</taxon>
        <taxon>Bacteroidota</taxon>
        <taxon>Flavobacteriia</taxon>
        <taxon>Flavobacteriales</taxon>
        <taxon>Flavobacteriaceae</taxon>
        <taxon>Dokdonia</taxon>
    </lineage>
</organism>
<feature type="signal peptide" evidence="2">
    <location>
        <begin position="1"/>
        <end position="19"/>
    </location>
</feature>
<evidence type="ECO:0000256" key="2">
    <source>
        <dbReference type="SAM" id="SignalP"/>
    </source>
</evidence>
<dbReference type="PANTHER" id="PTHR47199">
    <property type="entry name" value="PHOTOSYSTEM II STABILITY/ASSEMBLY FACTOR HCF136, CHLOROPLASTIC"/>
    <property type="match status" value="1"/>
</dbReference>
<keyword evidence="2" id="KW-0732">Signal</keyword>
<feature type="chain" id="PRO_5001987888" evidence="2">
    <location>
        <begin position="20"/>
        <end position="374"/>
    </location>
</feature>
<dbReference type="SUPFAM" id="SSF110296">
    <property type="entry name" value="Oligoxyloglucan reducing end-specific cellobiohydrolase"/>
    <property type="match status" value="1"/>
</dbReference>
<comment type="caution">
    <text evidence="4">The sequence shown here is derived from an EMBL/GenBank/DDBJ whole genome shotgun (WGS) entry which is preliminary data.</text>
</comment>
<dbReference type="AlphaFoldDB" id="A0A0A2GTX6"/>
<dbReference type="EMBL" id="JSAQ01000001">
    <property type="protein sequence ID" value="KGO05761.1"/>
    <property type="molecule type" value="Genomic_DNA"/>
</dbReference>
<feature type="domain" description="Sortilin N-terminal" evidence="3">
    <location>
        <begin position="175"/>
        <end position="300"/>
    </location>
</feature>
<dbReference type="CDD" id="cd15482">
    <property type="entry name" value="Sialidase_non-viral"/>
    <property type="match status" value="1"/>
</dbReference>
<keyword evidence="1" id="KW-0677">Repeat</keyword>
<dbReference type="RefSeq" id="WP_035324796.1">
    <property type="nucleotide sequence ID" value="NZ_CP015125.1"/>
</dbReference>
<dbReference type="PATRIC" id="fig|1300343.5.peg.2122"/>
<protein>
    <submittedName>
        <fullName evidence="4">Oxidoreductase</fullName>
    </submittedName>
</protein>
<dbReference type="InterPro" id="IPR031778">
    <property type="entry name" value="Sortilin_N"/>
</dbReference>
<evidence type="ECO:0000256" key="1">
    <source>
        <dbReference type="ARBA" id="ARBA00022737"/>
    </source>
</evidence>
<dbReference type="Gene3D" id="2.130.10.10">
    <property type="entry name" value="YVTN repeat-like/Quinoprotein amine dehydrogenase"/>
    <property type="match status" value="1"/>
</dbReference>
<name>A0A0A2GTX6_9FLAO</name>
<dbReference type="OrthoDB" id="9813892at2"/>
<dbReference type="PROSITE" id="PS51257">
    <property type="entry name" value="PROKAR_LIPOPROTEIN"/>
    <property type="match status" value="1"/>
</dbReference>
<keyword evidence="5" id="KW-1185">Reference proteome</keyword>
<accession>A0A0A2GTX6</accession>
<evidence type="ECO:0000313" key="4">
    <source>
        <dbReference type="EMBL" id="KGO05761.1"/>
    </source>
</evidence>
<evidence type="ECO:0000313" key="5">
    <source>
        <dbReference type="Proteomes" id="UP000030140"/>
    </source>
</evidence>
<gene>
    <name evidence="4" type="ORF">NV36_02130</name>
</gene>
<sequence>MRFLSILSLILLVALSCKQETKTAQKSDNEPVIPFSEVEIEFLHQDSTSIRAIEVTEDAVMYAGSDGRYGIYKLNLTNTKTTDADIASQYEVANKGRIDFLGNNPSFRSIASTSKAFYILSIGNPALLYRYDKESNAVTLVYTEQNEKVFYDAMTFWNDNEGIAVGDSLDGCLSIIITRDGGLSWAKLACSSLPNQIASEGAFAASNTNIKTIGDKTWIITGGGTSRVYYSGDKGRSWTIYNTPVAQGQSTLGAYTMDFYDANHGIIYGGDYEQAQDNNDNIAITTDGGKQWQVIASGANDGYKSCVQYVPNSNGQELIASGFTGISYSKDGGESWSQISDAPFLSFRFANDSTAYAGGRNALAKLTFKRTRSN</sequence>
<dbReference type="PANTHER" id="PTHR47199:SF2">
    <property type="entry name" value="PHOTOSYSTEM II STABILITY_ASSEMBLY FACTOR HCF136, CHLOROPLASTIC"/>
    <property type="match status" value="1"/>
</dbReference>
<evidence type="ECO:0000259" key="3">
    <source>
        <dbReference type="Pfam" id="PF15902"/>
    </source>
</evidence>
<dbReference type="InterPro" id="IPR015943">
    <property type="entry name" value="WD40/YVTN_repeat-like_dom_sf"/>
</dbReference>
<dbReference type="Proteomes" id="UP000030140">
    <property type="component" value="Unassembled WGS sequence"/>
</dbReference>
<proteinExistence type="predicted"/>